<dbReference type="PROSITE" id="PS50943">
    <property type="entry name" value="HTH_CROC1"/>
    <property type="match status" value="1"/>
</dbReference>
<dbReference type="PANTHER" id="PTHR33375:SF1">
    <property type="entry name" value="CHROMOSOME-PARTITIONING PROTEIN PARB-RELATED"/>
    <property type="match status" value="1"/>
</dbReference>
<comment type="caution">
    <text evidence="6">The sequence shown here is derived from an EMBL/GenBank/DDBJ whole genome shotgun (WGS) entry which is preliminary data.</text>
</comment>
<dbReference type="AlphaFoldDB" id="A0A2H0RMC4"/>
<protein>
    <recommendedName>
        <fullName evidence="5">HTH cro/C1-type domain-containing protein</fullName>
    </recommendedName>
</protein>
<dbReference type="InterPro" id="IPR057240">
    <property type="entry name" value="ParB_dimer_C"/>
</dbReference>
<dbReference type="GO" id="GO:0007059">
    <property type="term" value="P:chromosome segregation"/>
    <property type="evidence" value="ECO:0007669"/>
    <property type="project" value="UniProtKB-KW"/>
</dbReference>
<dbReference type="Pfam" id="PF02195">
    <property type="entry name" value="ParB_N"/>
    <property type="match status" value="1"/>
</dbReference>
<dbReference type="InterPro" id="IPR001387">
    <property type="entry name" value="Cro/C1-type_HTH"/>
</dbReference>
<dbReference type="InterPro" id="IPR036086">
    <property type="entry name" value="ParB/Sulfiredoxin_sf"/>
</dbReference>
<evidence type="ECO:0000256" key="4">
    <source>
        <dbReference type="SAM" id="MobiDB-lite"/>
    </source>
</evidence>
<feature type="region of interest" description="Disordered" evidence="4">
    <location>
        <begin position="1"/>
        <end position="21"/>
    </location>
</feature>
<dbReference type="InterPro" id="IPR004437">
    <property type="entry name" value="ParB/RepB/Spo0J"/>
</dbReference>
<dbReference type="SMART" id="SM00470">
    <property type="entry name" value="ParB"/>
    <property type="match status" value="1"/>
</dbReference>
<comment type="similarity">
    <text evidence="1">Belongs to the ParB family.</text>
</comment>
<dbReference type="PANTHER" id="PTHR33375">
    <property type="entry name" value="CHROMOSOME-PARTITIONING PROTEIN PARB-RELATED"/>
    <property type="match status" value="1"/>
</dbReference>
<proteinExistence type="inferred from homology"/>
<reference evidence="6 7" key="1">
    <citation type="submission" date="2017-09" db="EMBL/GenBank/DDBJ databases">
        <title>Depth-based differentiation of microbial function through sediment-hosted aquifers and enrichment of novel symbionts in the deep terrestrial subsurface.</title>
        <authorList>
            <person name="Probst A.J."/>
            <person name="Ladd B."/>
            <person name="Jarett J.K."/>
            <person name="Geller-Mcgrath D.E."/>
            <person name="Sieber C.M."/>
            <person name="Emerson J.B."/>
            <person name="Anantharaman K."/>
            <person name="Thomas B.C."/>
            <person name="Malmstrom R."/>
            <person name="Stieglmeier M."/>
            <person name="Klingl A."/>
            <person name="Woyke T."/>
            <person name="Ryan C.M."/>
            <person name="Banfield J.F."/>
        </authorList>
    </citation>
    <scope>NUCLEOTIDE SEQUENCE [LARGE SCALE GENOMIC DNA]</scope>
    <source>
        <strain evidence="6">CG10_big_fil_rev_8_21_14_0_10_50_16</strain>
    </source>
</reference>
<evidence type="ECO:0000313" key="6">
    <source>
        <dbReference type="EMBL" id="PIR47586.1"/>
    </source>
</evidence>
<dbReference type="Gene3D" id="1.10.10.2830">
    <property type="match status" value="1"/>
</dbReference>
<dbReference type="InterPro" id="IPR003115">
    <property type="entry name" value="ParB_N"/>
</dbReference>
<dbReference type="NCBIfam" id="TIGR00180">
    <property type="entry name" value="parB_part"/>
    <property type="match status" value="1"/>
</dbReference>
<keyword evidence="3" id="KW-0238">DNA-binding</keyword>
<dbReference type="InterPro" id="IPR041468">
    <property type="entry name" value="HTH_ParB/Spo0J"/>
</dbReference>
<keyword evidence="2" id="KW-0159">Chromosome partition</keyword>
<evidence type="ECO:0000256" key="2">
    <source>
        <dbReference type="ARBA" id="ARBA00022829"/>
    </source>
</evidence>
<dbReference type="InterPro" id="IPR050336">
    <property type="entry name" value="Chromosome_partition/occlusion"/>
</dbReference>
<dbReference type="GO" id="GO:0005694">
    <property type="term" value="C:chromosome"/>
    <property type="evidence" value="ECO:0007669"/>
    <property type="project" value="TreeGrafter"/>
</dbReference>
<dbReference type="Proteomes" id="UP000230084">
    <property type="component" value="Unassembled WGS sequence"/>
</dbReference>
<evidence type="ECO:0000259" key="5">
    <source>
        <dbReference type="PROSITE" id="PS50943"/>
    </source>
</evidence>
<name>A0A2H0RMC4_9BACT</name>
<evidence type="ECO:0000313" key="7">
    <source>
        <dbReference type="Proteomes" id="UP000230084"/>
    </source>
</evidence>
<organism evidence="6 7">
    <name type="scientific">Candidatus Uhrbacteria bacterium CG10_big_fil_rev_8_21_14_0_10_50_16</name>
    <dbReference type="NCBI Taxonomy" id="1975039"/>
    <lineage>
        <taxon>Bacteria</taxon>
        <taxon>Candidatus Uhriibacteriota</taxon>
    </lineage>
</organism>
<gene>
    <name evidence="6" type="ORF">COV06_02800</name>
</gene>
<dbReference type="CDD" id="cd16393">
    <property type="entry name" value="SPO0J_N"/>
    <property type="match status" value="1"/>
</dbReference>
<evidence type="ECO:0000256" key="3">
    <source>
        <dbReference type="ARBA" id="ARBA00023125"/>
    </source>
</evidence>
<dbReference type="FunFam" id="3.90.1530.30:FF:000001">
    <property type="entry name" value="Chromosome partitioning protein ParB"/>
    <property type="match status" value="1"/>
</dbReference>
<accession>A0A2H0RMC4</accession>
<dbReference type="SUPFAM" id="SSF110849">
    <property type="entry name" value="ParB/Sulfiredoxin"/>
    <property type="match status" value="1"/>
</dbReference>
<dbReference type="GO" id="GO:0045881">
    <property type="term" value="P:positive regulation of sporulation resulting in formation of a cellular spore"/>
    <property type="evidence" value="ECO:0007669"/>
    <property type="project" value="TreeGrafter"/>
</dbReference>
<dbReference type="Gene3D" id="3.90.1530.30">
    <property type="match status" value="1"/>
</dbReference>
<dbReference type="Pfam" id="PF17762">
    <property type="entry name" value="HTH_ParB"/>
    <property type="match status" value="1"/>
</dbReference>
<sequence length="302" mass="33570">MKKSTGLGKGLGSLIPEKPHRVEGGSTRMVETVVSVSSHPETTSGRVLEVSVNAIVPNPRQPRTYFSPSELEDLIASIKTYGIIQPLVVTQTQNGYELIAGERRLRSAKAAGLEMVPVVVRTATEQEKLELALIENIQRHDLSAVEEARSYRTLIDSFDLTQEEVAKRLGKSRSAIANTVRLLELNDEMLQALQEGEITRSHARALLAQQDLVLRDQMFLQMLSGDMTVREAEEMSTVKQTRKKVAAVQDPNLAEQERTLESIFGTKVRIEEKPNGKGKVMIEYYSKDDLFAILDLVGTVQV</sequence>
<dbReference type="GO" id="GO:0003677">
    <property type="term" value="F:DNA binding"/>
    <property type="evidence" value="ECO:0007669"/>
    <property type="project" value="UniProtKB-KW"/>
</dbReference>
<dbReference type="EMBL" id="PCYM01000005">
    <property type="protein sequence ID" value="PIR47586.1"/>
    <property type="molecule type" value="Genomic_DNA"/>
</dbReference>
<dbReference type="FunFam" id="1.10.10.2830:FF:000001">
    <property type="entry name" value="Chromosome partitioning protein ParB"/>
    <property type="match status" value="1"/>
</dbReference>
<feature type="domain" description="HTH cro/C1-type" evidence="5">
    <location>
        <begin position="160"/>
        <end position="178"/>
    </location>
</feature>
<evidence type="ECO:0000256" key="1">
    <source>
        <dbReference type="ARBA" id="ARBA00006295"/>
    </source>
</evidence>
<dbReference type="Pfam" id="PF23552">
    <property type="entry name" value="ParB_C"/>
    <property type="match status" value="1"/>
</dbReference>